<dbReference type="PANTHER" id="PTHR23150">
    <property type="entry name" value="SULFATASE MODIFYING FACTOR 1, 2"/>
    <property type="match status" value="1"/>
</dbReference>
<evidence type="ECO:0000313" key="2">
    <source>
        <dbReference type="EMBL" id="RWX42895.1"/>
    </source>
</evidence>
<dbReference type="AlphaFoldDB" id="A0A3S3U611"/>
<sequence>MGPELLTFVKSSWIKPLWKQFGRITGERKKELDRLRDEFVDPEQLRGLYIEPYLQDRNPADGHQDDLVSAAQQLAFERINGFFRGGPSQEKDGRHQMFILSDAGMGKTSLLLMIKLMHLTNFWPTRINCALFKLGADTLERVQDLPNKGETVLLLDALDEDPKAWKRIRERLLELLQASEDFRRVIISSRTQFFPEMEPDRLGRPEIKVLSGYHCPVLYLSPFTDEQVQEFIERKLPLYWYHWLCLQGERKKERKKATGLLEHMQDLRMRPMLLQHIDKLLAAECQQEWNAYTVYEALVDEWLDREVRKIRGQHANERVPERKELFHACLRVAEEMQRQGTRMISEKNLQQLIREEENIGWLEKFELGGRSLLNRNSDRAFRFSHYTIQEFLLAYGMVNEQLVGQEPLRATDQLVRFVDLADGIINHGDQFNFIGFDPIRYVQRYGTVCPWLYYSGESEAPEMMILPGGLFRMGGIQGKREKDEGPVHVVELNSFAIGRYPVIFAEYDIFCEAMGREKPDDQGWGREQRPVINVSRQDAVDYCEWLSRETGQTYRLPTEAEWEYACRAGSESAWCFGDDEKSLGEYAWYDKNSKKRTHPVGEKKANAWGLYDMHGNVWEWCQDWYGSGYYAECQKQGVVRNPQGPERGAVRVLRGGSWISHPVHCRSVDRFHGDPVHRLDSVGFRLVLPFQAAGS</sequence>
<dbReference type="InterPro" id="IPR051043">
    <property type="entry name" value="Sulfatase_Mod_Factor_Kinase"/>
</dbReference>
<dbReference type="InterPro" id="IPR027417">
    <property type="entry name" value="P-loop_NTPase"/>
</dbReference>
<evidence type="ECO:0000313" key="3">
    <source>
        <dbReference type="Proteomes" id="UP000287853"/>
    </source>
</evidence>
<keyword evidence="3" id="KW-1185">Reference proteome</keyword>
<organism evidence="2 3">
    <name type="scientific">Candidatus Electrothrix aarhusensis</name>
    <dbReference type="NCBI Taxonomy" id="1859131"/>
    <lineage>
        <taxon>Bacteria</taxon>
        <taxon>Pseudomonadati</taxon>
        <taxon>Thermodesulfobacteriota</taxon>
        <taxon>Desulfobulbia</taxon>
        <taxon>Desulfobulbales</taxon>
        <taxon>Desulfobulbaceae</taxon>
        <taxon>Candidatus Electrothrix</taxon>
    </lineage>
</organism>
<dbReference type="InterPro" id="IPR042095">
    <property type="entry name" value="SUMF_sf"/>
</dbReference>
<feature type="domain" description="Sulfatase-modifying factor enzyme-like" evidence="1">
    <location>
        <begin position="460"/>
        <end position="687"/>
    </location>
</feature>
<dbReference type="InterPro" id="IPR005532">
    <property type="entry name" value="SUMF_dom"/>
</dbReference>
<protein>
    <submittedName>
        <fullName evidence="2">Formylglycine-generating enzyme, required for sulfatase activity, contains SUMF1/FGE domain</fullName>
    </submittedName>
</protein>
<dbReference type="InterPro" id="IPR016187">
    <property type="entry name" value="CTDL_fold"/>
</dbReference>
<name>A0A3S3U611_9BACT</name>
<dbReference type="Proteomes" id="UP000287853">
    <property type="component" value="Unassembled WGS sequence"/>
</dbReference>
<comment type="caution">
    <text evidence="2">The sequence shown here is derived from an EMBL/GenBank/DDBJ whole genome shotgun (WGS) entry which is preliminary data.</text>
</comment>
<proteinExistence type="predicted"/>
<dbReference type="GO" id="GO:0120147">
    <property type="term" value="F:formylglycine-generating oxidase activity"/>
    <property type="evidence" value="ECO:0007669"/>
    <property type="project" value="TreeGrafter"/>
</dbReference>
<accession>A0A3S3U611</accession>
<gene>
    <name evidence="2" type="ORF">H206_03345</name>
</gene>
<dbReference type="SUPFAM" id="SSF52540">
    <property type="entry name" value="P-loop containing nucleoside triphosphate hydrolases"/>
    <property type="match status" value="1"/>
</dbReference>
<dbReference type="Pfam" id="PF03781">
    <property type="entry name" value="FGE-sulfatase"/>
    <property type="match status" value="1"/>
</dbReference>
<dbReference type="PANTHER" id="PTHR23150:SF19">
    <property type="entry name" value="FORMYLGLYCINE-GENERATING ENZYME"/>
    <property type="match status" value="1"/>
</dbReference>
<dbReference type="Gene3D" id="3.90.1580.10">
    <property type="entry name" value="paralog of FGE (formylglycine-generating enzyme)"/>
    <property type="match status" value="1"/>
</dbReference>
<evidence type="ECO:0000259" key="1">
    <source>
        <dbReference type="Pfam" id="PF03781"/>
    </source>
</evidence>
<reference evidence="2 3" key="1">
    <citation type="submission" date="2017-01" db="EMBL/GenBank/DDBJ databases">
        <title>The cable genome- insights into the physiology and evolution of filamentous bacteria capable of sulfide oxidation via long distance electron transfer.</title>
        <authorList>
            <person name="Schreiber L."/>
            <person name="Bjerg J.T."/>
            <person name="Boggild A."/>
            <person name="Van De Vossenberg J."/>
            <person name="Meysman F."/>
            <person name="Nielsen L.P."/>
            <person name="Schramm A."/>
            <person name="Kjeldsen K.U."/>
        </authorList>
    </citation>
    <scope>NUCLEOTIDE SEQUENCE [LARGE SCALE GENOMIC DNA]</scope>
    <source>
        <strain evidence="2">MCF</strain>
    </source>
</reference>
<dbReference type="SUPFAM" id="SSF56436">
    <property type="entry name" value="C-type lectin-like"/>
    <property type="match status" value="1"/>
</dbReference>
<dbReference type="EMBL" id="MTKO01000138">
    <property type="protein sequence ID" value="RWX42895.1"/>
    <property type="molecule type" value="Genomic_DNA"/>
</dbReference>